<dbReference type="AlphaFoldDB" id="A0A9N9SRS5"/>
<organism evidence="1 2">
    <name type="scientific">Diabrotica balteata</name>
    <name type="common">Banded cucumber beetle</name>
    <dbReference type="NCBI Taxonomy" id="107213"/>
    <lineage>
        <taxon>Eukaryota</taxon>
        <taxon>Metazoa</taxon>
        <taxon>Ecdysozoa</taxon>
        <taxon>Arthropoda</taxon>
        <taxon>Hexapoda</taxon>
        <taxon>Insecta</taxon>
        <taxon>Pterygota</taxon>
        <taxon>Neoptera</taxon>
        <taxon>Endopterygota</taxon>
        <taxon>Coleoptera</taxon>
        <taxon>Polyphaga</taxon>
        <taxon>Cucujiformia</taxon>
        <taxon>Chrysomeloidea</taxon>
        <taxon>Chrysomelidae</taxon>
        <taxon>Galerucinae</taxon>
        <taxon>Diabroticina</taxon>
        <taxon>Diabroticites</taxon>
        <taxon>Diabrotica</taxon>
    </lineage>
</organism>
<dbReference type="PANTHER" id="PTHR10859">
    <property type="entry name" value="GLYCOSYL TRANSFERASE"/>
    <property type="match status" value="1"/>
</dbReference>
<reference evidence="1" key="1">
    <citation type="submission" date="2022-01" db="EMBL/GenBank/DDBJ databases">
        <authorList>
            <person name="King R."/>
        </authorList>
    </citation>
    <scope>NUCLEOTIDE SEQUENCE</scope>
</reference>
<dbReference type="GO" id="GO:0006487">
    <property type="term" value="P:protein N-linked glycosylation"/>
    <property type="evidence" value="ECO:0007669"/>
    <property type="project" value="TreeGrafter"/>
</dbReference>
<dbReference type="GO" id="GO:0005789">
    <property type="term" value="C:endoplasmic reticulum membrane"/>
    <property type="evidence" value="ECO:0007669"/>
    <property type="project" value="TreeGrafter"/>
</dbReference>
<name>A0A9N9SRS5_DIABA</name>
<gene>
    <name evidence="1" type="ORF">DIABBA_LOCUS3269</name>
</gene>
<accession>A0A9N9SRS5</accession>
<dbReference type="EMBL" id="OU898277">
    <property type="protein sequence ID" value="CAG9829463.1"/>
    <property type="molecule type" value="Genomic_DNA"/>
</dbReference>
<evidence type="ECO:0000313" key="2">
    <source>
        <dbReference type="Proteomes" id="UP001153709"/>
    </source>
</evidence>
<keyword evidence="2" id="KW-1185">Reference proteome</keyword>
<sequence>MQSARGSVLLFADADGATTFADITKVEDGLFSLVNCDYQKDPSKVEEKLAISMGSRAHLEEEAVASRSFFRTILMHGFHFLVWLFAVRV</sequence>
<evidence type="ECO:0000313" key="1">
    <source>
        <dbReference type="EMBL" id="CAG9829463.1"/>
    </source>
</evidence>
<dbReference type="Proteomes" id="UP001153709">
    <property type="component" value="Chromosome 2"/>
</dbReference>
<proteinExistence type="predicted"/>
<dbReference type="OrthoDB" id="3784at2759"/>
<protein>
    <submittedName>
        <fullName evidence="1">Uncharacterized protein</fullName>
    </submittedName>
</protein>
<dbReference type="PANTHER" id="PTHR10859:SF91">
    <property type="entry name" value="DOLICHYL-PHOSPHATE BETA-GLUCOSYLTRANSFERASE"/>
    <property type="match status" value="1"/>
</dbReference>